<dbReference type="AlphaFoldDB" id="A0A919YI49"/>
<comment type="similarity">
    <text evidence="2">Belongs to the bacterial solute-binding protein 5 family.</text>
</comment>
<dbReference type="Pfam" id="PF00496">
    <property type="entry name" value="SBP_bac_5"/>
    <property type="match status" value="1"/>
</dbReference>
<keyword evidence="3" id="KW-0813">Transport</keyword>
<dbReference type="SUPFAM" id="SSF53850">
    <property type="entry name" value="Periplasmic binding protein-like II"/>
    <property type="match status" value="1"/>
</dbReference>
<dbReference type="RefSeq" id="WP_213512986.1">
    <property type="nucleotide sequence ID" value="NZ_BOSE01000001.1"/>
</dbReference>
<evidence type="ECO:0000259" key="6">
    <source>
        <dbReference type="Pfam" id="PF00496"/>
    </source>
</evidence>
<organism evidence="7 8">
    <name type="scientific">Paenibacillus montaniterrae</name>
    <dbReference type="NCBI Taxonomy" id="429341"/>
    <lineage>
        <taxon>Bacteria</taxon>
        <taxon>Bacillati</taxon>
        <taxon>Bacillota</taxon>
        <taxon>Bacilli</taxon>
        <taxon>Bacillales</taxon>
        <taxon>Paenibacillaceae</taxon>
        <taxon>Paenibacillus</taxon>
    </lineage>
</organism>
<keyword evidence="8" id="KW-1185">Reference proteome</keyword>
<evidence type="ECO:0000313" key="8">
    <source>
        <dbReference type="Proteomes" id="UP000683139"/>
    </source>
</evidence>
<feature type="chain" id="PRO_5039564185" evidence="5">
    <location>
        <begin position="21"/>
        <end position="540"/>
    </location>
</feature>
<comment type="subcellular location">
    <subcellularLocation>
        <location evidence="1">Cell membrane</location>
        <topology evidence="1">Lipid-anchor</topology>
    </subcellularLocation>
</comment>
<dbReference type="PANTHER" id="PTHR30290:SF9">
    <property type="entry name" value="OLIGOPEPTIDE-BINDING PROTEIN APPA"/>
    <property type="match status" value="1"/>
</dbReference>
<evidence type="ECO:0000256" key="5">
    <source>
        <dbReference type="SAM" id="SignalP"/>
    </source>
</evidence>
<sequence>MRKKLSKALVGSLAALIILAGCSESRGSLDNAARSTTETAEQKQHLILAIGGEPDEGFDPTTGWGRYGSPLFQSTLLTRNSELEIEEDLATSYSVSKDGLIWTVTLREDVKFSDGEPLTANDVVFTFETAKGSQSVIDLTNLLAVTAQGDYTVMFELQAAQSTFVDVLTTLGIVPQHAYSANYAKQPIGSGPYKLVQWDKGQQLLVEQNELYYGDKSPFTQLTFLFLAEDAAFAAAKAGTVDVAAIPSSFSTQQVSGMRLEALQTVDNRGIMFPYVPAGSTTEQGYPIGNDVTSDPAIRKAINIAIDRQLLVDGILEGHGTPAYSISDQLPWWNEATVVEDGNSEAAKQLLAEAGWSDSDGDGILDKNGLAAQFNLLYPAGDALRQSLAIAVADMIKPIGIDIAVLGKSWSEIEPLMHANAVMLGWGSLDPLEMYHVYGSQFAGVGYYNPGHYTNETVDQYMKQALAATDEEQAMELWQKAQWDGSTGLSAKGDAPWAWLVNIDHLYLVNEKLDIGQQLIHPHGHGWPITSNIEQWKWME</sequence>
<proteinExistence type="inferred from homology"/>
<accession>A0A919YI49</accession>
<dbReference type="InterPro" id="IPR030678">
    <property type="entry name" value="Peptide/Ni-bd"/>
</dbReference>
<dbReference type="InterPro" id="IPR039424">
    <property type="entry name" value="SBP_5"/>
</dbReference>
<evidence type="ECO:0000256" key="1">
    <source>
        <dbReference type="ARBA" id="ARBA00004193"/>
    </source>
</evidence>
<evidence type="ECO:0000256" key="2">
    <source>
        <dbReference type="ARBA" id="ARBA00005695"/>
    </source>
</evidence>
<dbReference type="GO" id="GO:1904680">
    <property type="term" value="F:peptide transmembrane transporter activity"/>
    <property type="evidence" value="ECO:0007669"/>
    <property type="project" value="TreeGrafter"/>
</dbReference>
<dbReference type="GO" id="GO:0043190">
    <property type="term" value="C:ATP-binding cassette (ABC) transporter complex"/>
    <property type="evidence" value="ECO:0007669"/>
    <property type="project" value="InterPro"/>
</dbReference>
<reference evidence="7" key="1">
    <citation type="submission" date="2021-03" db="EMBL/GenBank/DDBJ databases">
        <title>Antimicrobial resistance genes in bacteria isolated from Japanese honey, and their potential for conferring macrolide and lincosamide resistance in the American foulbrood pathogen Paenibacillus larvae.</title>
        <authorList>
            <person name="Okamoto M."/>
            <person name="Kumagai M."/>
            <person name="Kanamori H."/>
            <person name="Takamatsu D."/>
        </authorList>
    </citation>
    <scope>NUCLEOTIDE SEQUENCE</scope>
    <source>
        <strain evidence="7">J40TS1</strain>
    </source>
</reference>
<dbReference type="Gene3D" id="3.10.105.10">
    <property type="entry name" value="Dipeptide-binding Protein, Domain 3"/>
    <property type="match status" value="1"/>
</dbReference>
<dbReference type="CDD" id="cd08518">
    <property type="entry name" value="PBP2_NikA_DppA_OppA_like_19"/>
    <property type="match status" value="1"/>
</dbReference>
<dbReference type="PANTHER" id="PTHR30290">
    <property type="entry name" value="PERIPLASMIC BINDING COMPONENT OF ABC TRANSPORTER"/>
    <property type="match status" value="1"/>
</dbReference>
<evidence type="ECO:0000256" key="4">
    <source>
        <dbReference type="ARBA" id="ARBA00022729"/>
    </source>
</evidence>
<dbReference type="GO" id="GO:0015833">
    <property type="term" value="P:peptide transport"/>
    <property type="evidence" value="ECO:0007669"/>
    <property type="project" value="TreeGrafter"/>
</dbReference>
<dbReference type="PROSITE" id="PS01040">
    <property type="entry name" value="SBP_BACTERIAL_5"/>
    <property type="match status" value="1"/>
</dbReference>
<evidence type="ECO:0000256" key="3">
    <source>
        <dbReference type="ARBA" id="ARBA00022448"/>
    </source>
</evidence>
<dbReference type="GO" id="GO:0042597">
    <property type="term" value="C:periplasmic space"/>
    <property type="evidence" value="ECO:0007669"/>
    <property type="project" value="UniProtKB-ARBA"/>
</dbReference>
<protein>
    <submittedName>
        <fullName evidence="7">ABC transporter substrate-binding protein</fullName>
    </submittedName>
</protein>
<feature type="signal peptide" evidence="5">
    <location>
        <begin position="1"/>
        <end position="20"/>
    </location>
</feature>
<dbReference type="Gene3D" id="3.40.190.10">
    <property type="entry name" value="Periplasmic binding protein-like II"/>
    <property type="match status" value="1"/>
</dbReference>
<dbReference type="InterPro" id="IPR000914">
    <property type="entry name" value="SBP_5_dom"/>
</dbReference>
<feature type="domain" description="Solute-binding protein family 5" evidence="6">
    <location>
        <begin position="84"/>
        <end position="428"/>
    </location>
</feature>
<gene>
    <name evidence="7" type="ORF">J40TS1_04340</name>
</gene>
<dbReference type="PIRSF" id="PIRSF002741">
    <property type="entry name" value="MppA"/>
    <property type="match status" value="1"/>
</dbReference>
<dbReference type="PROSITE" id="PS51257">
    <property type="entry name" value="PROKAR_LIPOPROTEIN"/>
    <property type="match status" value="1"/>
</dbReference>
<comment type="caution">
    <text evidence="7">The sequence shown here is derived from an EMBL/GenBank/DDBJ whole genome shotgun (WGS) entry which is preliminary data.</text>
</comment>
<dbReference type="EMBL" id="BOSE01000001">
    <property type="protein sequence ID" value="GIP14792.1"/>
    <property type="molecule type" value="Genomic_DNA"/>
</dbReference>
<evidence type="ECO:0000313" key="7">
    <source>
        <dbReference type="EMBL" id="GIP14792.1"/>
    </source>
</evidence>
<keyword evidence="4 5" id="KW-0732">Signal</keyword>
<name>A0A919YI49_9BACL</name>
<dbReference type="InterPro" id="IPR023765">
    <property type="entry name" value="SBP_5_CS"/>
</dbReference>
<dbReference type="Proteomes" id="UP000683139">
    <property type="component" value="Unassembled WGS sequence"/>
</dbReference>